<dbReference type="AlphaFoldDB" id="A0AAF3EY31"/>
<proteinExistence type="predicted"/>
<accession>A0AAF3EY31</accession>
<evidence type="ECO:0000313" key="3">
    <source>
        <dbReference type="WBParaSite" id="MBELARI_LOCUS19115"/>
    </source>
</evidence>
<feature type="domain" description="Serine-threonine/tyrosine-protein kinase catalytic" evidence="1">
    <location>
        <begin position="23"/>
        <end position="86"/>
    </location>
</feature>
<dbReference type="InterPro" id="IPR001245">
    <property type="entry name" value="Ser-Thr/Tyr_kinase_cat_dom"/>
</dbReference>
<reference evidence="3" key="1">
    <citation type="submission" date="2024-02" db="UniProtKB">
        <authorList>
            <consortium name="WormBaseParasite"/>
        </authorList>
    </citation>
    <scope>IDENTIFICATION</scope>
</reference>
<dbReference type="SUPFAM" id="SSF56112">
    <property type="entry name" value="Protein kinase-like (PK-like)"/>
    <property type="match status" value="1"/>
</dbReference>
<dbReference type="InterPro" id="IPR011009">
    <property type="entry name" value="Kinase-like_dom_sf"/>
</dbReference>
<dbReference type="Pfam" id="PF07714">
    <property type="entry name" value="PK_Tyr_Ser-Thr"/>
    <property type="match status" value="1"/>
</dbReference>
<name>A0AAF3EY31_9BILA</name>
<dbReference type="Gene3D" id="1.10.510.10">
    <property type="entry name" value="Transferase(Phosphotransferase) domain 1"/>
    <property type="match status" value="1"/>
</dbReference>
<evidence type="ECO:0000313" key="2">
    <source>
        <dbReference type="Proteomes" id="UP000887575"/>
    </source>
</evidence>
<sequence length="113" mass="13223">MLPYHFLNKIGSTAADLTDLDWSCDVWSFGCLMFEMMSDGYNMPWAYEKKKLENKKQLKDFLSADKPVMTMIEAEAPTNTDDRSFFYERSKLPILQRVSKTAWWKGCDHLGHE</sequence>
<protein>
    <recommendedName>
        <fullName evidence="1">Serine-threonine/tyrosine-protein kinase catalytic domain-containing protein</fullName>
    </recommendedName>
</protein>
<organism evidence="2 3">
    <name type="scientific">Mesorhabditis belari</name>
    <dbReference type="NCBI Taxonomy" id="2138241"/>
    <lineage>
        <taxon>Eukaryota</taxon>
        <taxon>Metazoa</taxon>
        <taxon>Ecdysozoa</taxon>
        <taxon>Nematoda</taxon>
        <taxon>Chromadorea</taxon>
        <taxon>Rhabditida</taxon>
        <taxon>Rhabditina</taxon>
        <taxon>Rhabditomorpha</taxon>
        <taxon>Rhabditoidea</taxon>
        <taxon>Rhabditidae</taxon>
        <taxon>Mesorhabditinae</taxon>
        <taxon>Mesorhabditis</taxon>
    </lineage>
</organism>
<dbReference type="GO" id="GO:0004672">
    <property type="term" value="F:protein kinase activity"/>
    <property type="evidence" value="ECO:0007669"/>
    <property type="project" value="InterPro"/>
</dbReference>
<evidence type="ECO:0000259" key="1">
    <source>
        <dbReference type="Pfam" id="PF07714"/>
    </source>
</evidence>
<dbReference type="Proteomes" id="UP000887575">
    <property type="component" value="Unassembled WGS sequence"/>
</dbReference>
<dbReference type="WBParaSite" id="MBELARI_LOCUS19115">
    <property type="protein sequence ID" value="MBELARI_LOCUS19115"/>
    <property type="gene ID" value="MBELARI_LOCUS19115"/>
</dbReference>
<keyword evidence="2" id="KW-1185">Reference proteome</keyword>